<dbReference type="SMART" id="SM00343">
    <property type="entry name" value="ZnF_C2HC"/>
    <property type="match status" value="1"/>
</dbReference>
<evidence type="ECO:0000313" key="8">
    <source>
        <dbReference type="Proteomes" id="UP000318571"/>
    </source>
</evidence>
<dbReference type="SMART" id="SM00360">
    <property type="entry name" value="RRM"/>
    <property type="match status" value="2"/>
</dbReference>
<dbReference type="STRING" id="6832.A0A553PTG8"/>
<feature type="domain" description="RRM" evidence="5">
    <location>
        <begin position="81"/>
        <end position="154"/>
    </location>
</feature>
<feature type="compositionally biased region" description="Basic and acidic residues" evidence="4">
    <location>
        <begin position="190"/>
        <end position="203"/>
    </location>
</feature>
<feature type="compositionally biased region" description="Basic and acidic residues" evidence="4">
    <location>
        <begin position="242"/>
        <end position="256"/>
    </location>
</feature>
<evidence type="ECO:0000256" key="3">
    <source>
        <dbReference type="PROSITE-ProRule" id="PRU00176"/>
    </source>
</evidence>
<dbReference type="InterPro" id="IPR035979">
    <property type="entry name" value="RBD_domain_sf"/>
</dbReference>
<dbReference type="InterPro" id="IPR001878">
    <property type="entry name" value="Znf_CCHC"/>
</dbReference>
<dbReference type="Gene3D" id="4.10.60.10">
    <property type="entry name" value="Zinc finger, CCHC-type"/>
    <property type="match status" value="1"/>
</dbReference>
<keyword evidence="1 3" id="KW-0694">RNA-binding</keyword>
<dbReference type="PROSITE" id="PS50102">
    <property type="entry name" value="RRM"/>
    <property type="match status" value="2"/>
</dbReference>
<protein>
    <submittedName>
        <fullName evidence="7">Uncharacterized protein</fullName>
    </submittedName>
</protein>
<feature type="region of interest" description="Disordered" evidence="4">
    <location>
        <begin position="148"/>
        <end position="175"/>
    </location>
</feature>
<evidence type="ECO:0000256" key="2">
    <source>
        <dbReference type="PROSITE-ProRule" id="PRU00047"/>
    </source>
</evidence>
<dbReference type="EMBL" id="VCGU01000001">
    <property type="protein sequence ID" value="TRY80975.1"/>
    <property type="molecule type" value="Genomic_DNA"/>
</dbReference>
<evidence type="ECO:0000259" key="5">
    <source>
        <dbReference type="PROSITE" id="PS50102"/>
    </source>
</evidence>
<dbReference type="SUPFAM" id="SSF54928">
    <property type="entry name" value="RNA-binding domain, RBD"/>
    <property type="match status" value="2"/>
</dbReference>
<dbReference type="Proteomes" id="UP000318571">
    <property type="component" value="Chromosome 12"/>
</dbReference>
<keyword evidence="2" id="KW-0479">Metal-binding</keyword>
<accession>A0A553PTG8</accession>
<dbReference type="GO" id="GO:0003723">
    <property type="term" value="F:RNA binding"/>
    <property type="evidence" value="ECO:0007669"/>
    <property type="project" value="UniProtKB-UniRule"/>
</dbReference>
<evidence type="ECO:0000256" key="1">
    <source>
        <dbReference type="ARBA" id="ARBA00022884"/>
    </source>
</evidence>
<name>A0A553PTG8_TIGCA</name>
<keyword evidence="8" id="KW-1185">Reference proteome</keyword>
<sequence>MKIYVGNLGDDDLITAQDLKPLFEPYGTVTECEKIKNYAFVHVEEESGGEKAVRELHNTPLKGREIRVEKSETRGPRNPSHKLFVGNLPAGTTAQDIRDLFTDHAPVIEADVIKNYAFVHLDAALDAARVTDLIRQLNGHQLQGHTIRVQMSVSDSKGGGGGGGRRESGVRSTAKEDCFRCGGRGHWSRECPSDFDSRSDRRSGGRGPPPRRDDRYDGGGRMRGADPYRPRDRADPYPSRSAPRDRYDEPMYRRESAYSAPAPREPYERRSYGGGPDDYYGGSLALPPRRPEPFGEAYPPAAPVRYGTGGYAAPGYASGPSLDLGRSGGYDSGASSGTAPAMVPYSRRPAVAPAPAFPGSMGGYPSASGVSYG</sequence>
<dbReference type="InterPro" id="IPR000504">
    <property type="entry name" value="RRM_dom"/>
</dbReference>
<dbReference type="Gene3D" id="3.30.70.330">
    <property type="match status" value="2"/>
</dbReference>
<evidence type="ECO:0000256" key="4">
    <source>
        <dbReference type="SAM" id="MobiDB-lite"/>
    </source>
</evidence>
<comment type="caution">
    <text evidence="7">The sequence shown here is derived from an EMBL/GenBank/DDBJ whole genome shotgun (WGS) entry which is preliminary data.</text>
</comment>
<dbReference type="Pfam" id="PF00076">
    <property type="entry name" value="RRM_1"/>
    <property type="match status" value="2"/>
</dbReference>
<dbReference type="AlphaFoldDB" id="A0A553PTG8"/>
<reference evidence="7 8" key="1">
    <citation type="journal article" date="2018" name="Nat. Ecol. Evol.">
        <title>Genomic signatures of mitonuclear coevolution across populations of Tigriopus californicus.</title>
        <authorList>
            <person name="Barreto F.S."/>
            <person name="Watson E.T."/>
            <person name="Lima T.G."/>
            <person name="Willett C.S."/>
            <person name="Edmands S."/>
            <person name="Li W."/>
            <person name="Burton R.S."/>
        </authorList>
    </citation>
    <scope>NUCLEOTIDE SEQUENCE [LARGE SCALE GENOMIC DNA]</scope>
    <source>
        <strain evidence="7 8">San Diego</strain>
    </source>
</reference>
<evidence type="ECO:0000259" key="6">
    <source>
        <dbReference type="PROSITE" id="PS50158"/>
    </source>
</evidence>
<feature type="domain" description="RRM" evidence="5">
    <location>
        <begin position="1"/>
        <end position="73"/>
    </location>
</feature>
<feature type="compositionally biased region" description="Basic and acidic residues" evidence="4">
    <location>
        <begin position="164"/>
        <end position="175"/>
    </location>
</feature>
<dbReference type="InterPro" id="IPR050907">
    <property type="entry name" value="SRSF"/>
</dbReference>
<dbReference type="PROSITE" id="PS50158">
    <property type="entry name" value="ZF_CCHC"/>
    <property type="match status" value="1"/>
</dbReference>
<dbReference type="InterPro" id="IPR036875">
    <property type="entry name" value="Znf_CCHC_sf"/>
</dbReference>
<dbReference type="Pfam" id="PF00098">
    <property type="entry name" value="zf-CCHC"/>
    <property type="match status" value="1"/>
</dbReference>
<feature type="compositionally biased region" description="Basic and acidic residues" evidence="4">
    <location>
        <begin position="210"/>
        <end position="235"/>
    </location>
</feature>
<keyword evidence="2" id="KW-0862">Zinc</keyword>
<gene>
    <name evidence="7" type="ORF">TCAL_02967</name>
</gene>
<organism evidence="7 8">
    <name type="scientific">Tigriopus californicus</name>
    <name type="common">Marine copepod</name>
    <dbReference type="NCBI Taxonomy" id="6832"/>
    <lineage>
        <taxon>Eukaryota</taxon>
        <taxon>Metazoa</taxon>
        <taxon>Ecdysozoa</taxon>
        <taxon>Arthropoda</taxon>
        <taxon>Crustacea</taxon>
        <taxon>Multicrustacea</taxon>
        <taxon>Hexanauplia</taxon>
        <taxon>Copepoda</taxon>
        <taxon>Harpacticoida</taxon>
        <taxon>Harpacticidae</taxon>
        <taxon>Tigriopus</taxon>
    </lineage>
</organism>
<dbReference type="InterPro" id="IPR012677">
    <property type="entry name" value="Nucleotide-bd_a/b_plait_sf"/>
</dbReference>
<feature type="domain" description="CCHC-type" evidence="6">
    <location>
        <begin position="178"/>
        <end position="193"/>
    </location>
</feature>
<proteinExistence type="predicted"/>
<dbReference type="GO" id="GO:0008270">
    <property type="term" value="F:zinc ion binding"/>
    <property type="evidence" value="ECO:0007669"/>
    <property type="project" value="UniProtKB-KW"/>
</dbReference>
<keyword evidence="2" id="KW-0863">Zinc-finger</keyword>
<feature type="region of interest" description="Disordered" evidence="4">
    <location>
        <begin position="190"/>
        <end position="298"/>
    </location>
</feature>
<dbReference type="PANTHER" id="PTHR23147">
    <property type="entry name" value="SERINE/ARGININE RICH SPLICING FACTOR"/>
    <property type="match status" value="1"/>
</dbReference>
<evidence type="ECO:0000313" key="7">
    <source>
        <dbReference type="EMBL" id="TRY80975.1"/>
    </source>
</evidence>
<dbReference type="SUPFAM" id="SSF57756">
    <property type="entry name" value="Retrovirus zinc finger-like domains"/>
    <property type="match status" value="1"/>
</dbReference>